<evidence type="ECO:0000313" key="13">
    <source>
        <dbReference type="EMBL" id="BAC15074.1"/>
    </source>
</evidence>
<dbReference type="PANTHER" id="PTHR43095">
    <property type="entry name" value="SUGAR KINASE"/>
    <property type="match status" value="1"/>
</dbReference>
<keyword evidence="14" id="KW-1185">Reference proteome</keyword>
<feature type="domain" description="Carbohydrate kinase FGGY C-terminal" evidence="12">
    <location>
        <begin position="258"/>
        <end position="441"/>
    </location>
</feature>
<dbReference type="NCBIfam" id="TIGR01312">
    <property type="entry name" value="XylB"/>
    <property type="match status" value="1"/>
</dbReference>
<dbReference type="PROSITE" id="PS00933">
    <property type="entry name" value="FGGY_KINASES_1"/>
    <property type="match status" value="1"/>
</dbReference>
<evidence type="ECO:0000256" key="7">
    <source>
        <dbReference type="ARBA" id="ARBA00023277"/>
    </source>
</evidence>
<dbReference type="PIRSF" id="PIRSF000538">
    <property type="entry name" value="GlpK"/>
    <property type="match status" value="1"/>
</dbReference>
<evidence type="ECO:0000259" key="11">
    <source>
        <dbReference type="Pfam" id="PF00370"/>
    </source>
</evidence>
<evidence type="ECO:0000256" key="1">
    <source>
        <dbReference type="ARBA" id="ARBA00009156"/>
    </source>
</evidence>
<dbReference type="InterPro" id="IPR000577">
    <property type="entry name" value="Carb_kinase_FGGY"/>
</dbReference>
<feature type="domain" description="Carbohydrate kinase FGGY N-terminal" evidence="11">
    <location>
        <begin position="3"/>
        <end position="247"/>
    </location>
</feature>
<evidence type="ECO:0000256" key="9">
    <source>
        <dbReference type="RuleBase" id="RU003733"/>
    </source>
</evidence>
<dbReference type="HOGENOM" id="CLU_009281_3_0_9"/>
<dbReference type="PROSITE" id="PS00445">
    <property type="entry name" value="FGGY_KINASES_2"/>
    <property type="match status" value="1"/>
</dbReference>
<dbReference type="KEGG" id="oih:OB3118"/>
<keyword evidence="3 8" id="KW-0808">Transferase</keyword>
<evidence type="ECO:0000313" key="14">
    <source>
        <dbReference type="Proteomes" id="UP000000822"/>
    </source>
</evidence>
<evidence type="ECO:0000256" key="5">
    <source>
        <dbReference type="ARBA" id="ARBA00022777"/>
    </source>
</evidence>
<feature type="binding site" evidence="8">
    <location>
        <begin position="81"/>
        <end position="82"/>
    </location>
    <ligand>
        <name>substrate</name>
    </ligand>
</feature>
<dbReference type="CDD" id="cd07808">
    <property type="entry name" value="ASKHA_NBD_FGGY_EcXK-like"/>
    <property type="match status" value="1"/>
</dbReference>
<dbReference type="GO" id="GO:0005998">
    <property type="term" value="P:xylulose catabolic process"/>
    <property type="evidence" value="ECO:0007669"/>
    <property type="project" value="UniProtKB-UniRule"/>
</dbReference>
<comment type="function">
    <text evidence="8">Catalyzes the phosphorylation of D-xylulose to D-xylulose 5-phosphate.</text>
</comment>
<dbReference type="GO" id="GO:0042732">
    <property type="term" value="P:D-xylose metabolic process"/>
    <property type="evidence" value="ECO:0007669"/>
    <property type="project" value="UniProtKB-KW"/>
</dbReference>
<keyword evidence="5 8" id="KW-0418">Kinase</keyword>
<dbReference type="eggNOG" id="COG1070">
    <property type="taxonomic scope" value="Bacteria"/>
</dbReference>
<comment type="similarity">
    <text evidence="1 8 9">Belongs to the FGGY kinase family.</text>
</comment>
<dbReference type="SUPFAM" id="SSF53067">
    <property type="entry name" value="Actin-like ATPase domain"/>
    <property type="match status" value="2"/>
</dbReference>
<dbReference type="Gene3D" id="3.30.420.40">
    <property type="match status" value="2"/>
</dbReference>
<dbReference type="PRINTS" id="PR00475">
    <property type="entry name" value="HEXOKINASE"/>
</dbReference>
<dbReference type="PANTHER" id="PTHR43095:SF5">
    <property type="entry name" value="XYLULOSE KINASE"/>
    <property type="match status" value="1"/>
</dbReference>
<dbReference type="EMBL" id="BA000028">
    <property type="protein sequence ID" value="BAC15074.1"/>
    <property type="molecule type" value="Genomic_DNA"/>
</dbReference>
<accession>Q8CX70</accession>
<dbReference type="AlphaFoldDB" id="Q8CX70"/>
<dbReference type="GO" id="GO:0004856">
    <property type="term" value="F:D-xylulokinase activity"/>
    <property type="evidence" value="ECO:0007669"/>
    <property type="project" value="UniProtKB-UniRule"/>
</dbReference>
<dbReference type="HAMAP" id="MF_02220">
    <property type="entry name" value="XylB"/>
    <property type="match status" value="1"/>
</dbReference>
<keyword evidence="7 8" id="KW-0119">Carbohydrate metabolism</keyword>
<proteinExistence type="inferred from homology"/>
<dbReference type="Proteomes" id="UP000000822">
    <property type="component" value="Chromosome"/>
</dbReference>
<dbReference type="InterPro" id="IPR050406">
    <property type="entry name" value="FGGY_Carb_Kinase"/>
</dbReference>
<protein>
    <recommendedName>
        <fullName evidence="8 10">Xylulose kinase</fullName>
        <shortName evidence="8 10">Xylulokinase</shortName>
        <ecNumber evidence="8 10">2.7.1.17</ecNumber>
    </recommendedName>
</protein>
<dbReference type="InterPro" id="IPR018483">
    <property type="entry name" value="Carb_kinase_FGGY_CS"/>
</dbReference>
<evidence type="ECO:0000256" key="6">
    <source>
        <dbReference type="ARBA" id="ARBA00022840"/>
    </source>
</evidence>
<reference evidence="13 14" key="2">
    <citation type="journal article" date="2002" name="Nucleic Acids Res.">
        <title>Genome sequence of Oceanobacillus iheyensis isolated from the Iheya Ridge and its unexpected adaptive capabilities to extreme environments.</title>
        <authorList>
            <person name="Takami H."/>
            <person name="Takaki Y."/>
            <person name="Uchiyama I."/>
        </authorList>
    </citation>
    <scope>NUCLEOTIDE SEQUENCE [LARGE SCALE GENOMIC DNA]</scope>
    <source>
        <strain evidence="14">DSM 14371 / CIP 107618 / JCM 11309 / KCTC 3954 / HTE831</strain>
    </source>
</reference>
<dbReference type="OrthoDB" id="9805576at2"/>
<dbReference type="EC" id="2.7.1.17" evidence="8 10"/>
<dbReference type="GO" id="GO:0005524">
    <property type="term" value="F:ATP binding"/>
    <property type="evidence" value="ECO:0007669"/>
    <property type="project" value="UniProtKB-UniRule"/>
</dbReference>
<keyword evidence="6 8" id="KW-0067">ATP-binding</keyword>
<evidence type="ECO:0000256" key="2">
    <source>
        <dbReference type="ARBA" id="ARBA00022629"/>
    </source>
</evidence>
<dbReference type="PhylomeDB" id="Q8CX70"/>
<feature type="active site" description="Proton acceptor" evidence="8">
    <location>
        <position position="240"/>
    </location>
</feature>
<dbReference type="InterPro" id="IPR006000">
    <property type="entry name" value="Xylulokinase"/>
</dbReference>
<organism evidence="13 14">
    <name type="scientific">Oceanobacillus iheyensis (strain DSM 14371 / CIP 107618 / JCM 11309 / KCTC 3954 / HTE831)</name>
    <dbReference type="NCBI Taxonomy" id="221109"/>
    <lineage>
        <taxon>Bacteria</taxon>
        <taxon>Bacillati</taxon>
        <taxon>Bacillota</taxon>
        <taxon>Bacilli</taxon>
        <taxon>Bacillales</taxon>
        <taxon>Bacillaceae</taxon>
        <taxon>Oceanobacillus</taxon>
    </lineage>
</organism>
<dbReference type="InterPro" id="IPR018485">
    <property type="entry name" value="FGGY_C"/>
</dbReference>
<evidence type="ECO:0000256" key="4">
    <source>
        <dbReference type="ARBA" id="ARBA00022741"/>
    </source>
</evidence>
<evidence type="ECO:0000256" key="3">
    <source>
        <dbReference type="ARBA" id="ARBA00022679"/>
    </source>
</evidence>
<evidence type="ECO:0000256" key="10">
    <source>
        <dbReference type="RuleBase" id="RU364073"/>
    </source>
</evidence>
<evidence type="ECO:0000259" key="12">
    <source>
        <dbReference type="Pfam" id="PF02782"/>
    </source>
</evidence>
<feature type="site" description="Important for activity" evidence="8">
    <location>
        <position position="8"/>
    </location>
</feature>
<comment type="catalytic activity">
    <reaction evidence="8 10">
        <text>D-xylulose + ATP = D-xylulose 5-phosphate + ADP + H(+)</text>
        <dbReference type="Rhea" id="RHEA:10964"/>
        <dbReference type="ChEBI" id="CHEBI:15378"/>
        <dbReference type="ChEBI" id="CHEBI:17140"/>
        <dbReference type="ChEBI" id="CHEBI:30616"/>
        <dbReference type="ChEBI" id="CHEBI:57737"/>
        <dbReference type="ChEBI" id="CHEBI:456216"/>
        <dbReference type="EC" id="2.7.1.17"/>
    </reaction>
</comment>
<dbReference type="Pfam" id="PF00370">
    <property type="entry name" value="FGGY_N"/>
    <property type="match status" value="1"/>
</dbReference>
<name>Q8CX70_OCEIH</name>
<reference evidence="13 14" key="1">
    <citation type="journal article" date="2001" name="FEMS Microbiol. Lett.">
        <title>Oceanobacillus iheyensis gen. nov., sp. nov., a deep-sea extremely halotolerant and alkaliphilic species isolated from a depth of 1050 m on the Iheya Ridge.</title>
        <authorList>
            <person name="Lu J."/>
            <person name="Nogi Y."/>
            <person name="Takami H."/>
        </authorList>
    </citation>
    <scope>NUCLEOTIDE SEQUENCE [LARGE SCALE GENOMIC DNA]</scope>
    <source>
        <strain evidence="14">DSM 14371 / CIP 107618 / JCM 11309 / KCTC 3954 / HTE831</strain>
    </source>
</reference>
<keyword evidence="4 8" id="KW-0547">Nucleotide-binding</keyword>
<dbReference type="InterPro" id="IPR018484">
    <property type="entry name" value="FGGY_N"/>
</dbReference>
<dbReference type="STRING" id="221109.gene:10735370"/>
<keyword evidence="2 8" id="KW-0859">Xylose metabolism</keyword>
<dbReference type="InterPro" id="IPR043129">
    <property type="entry name" value="ATPase_NBD"/>
</dbReference>
<dbReference type="RefSeq" id="WP_011067515.1">
    <property type="nucleotide sequence ID" value="NC_004193.1"/>
</dbReference>
<evidence type="ECO:0000256" key="8">
    <source>
        <dbReference type="HAMAP-Rule" id="MF_02220"/>
    </source>
</evidence>
<gene>
    <name evidence="8 10" type="primary">xylB</name>
    <name evidence="13" type="ordered locus">OB3118</name>
</gene>
<dbReference type="Pfam" id="PF02782">
    <property type="entry name" value="FGGY_C"/>
    <property type="match status" value="1"/>
</dbReference>
<sequence>MSYVLGVDLGTSGVKVLLVNKKGKVEYEKTKSLTLIQEKTGYAEQDPDEWVSQTYEAIKELVTDNAVDPAKITGLSFAGQMHGLVLLNNKNQVIRNAILWNDTRTSEECQEIYSILGEDRLLEITKNIALEGFTLPKLLWVKKHEPINFAKTTTFLLPKDYVRYQLTGKLHMDYSDAAGTLLLDVEKNRWSKEICELFEIPTKICPELINSIQEVGTLTEEASTNSRLNMATKVFAGGADNACAAIGSGVLSKEKTLASIGTSGVVLSYEESGDKKFEGKVHYFNHGAPDAFYTMGVTLAAGHSLSWFKETFAHDICFDELIQEASTVNPGANGLLFTPYINGERTPHVDANIRGSFIGIDASHKRQHFTRAVLEGITFSLQESVTILRESGKKIESIISLGGGAKSDLWLQMQADIFQANVIRLTSEQGPGMGAAMIASVGVGWFNSLADCGDVFIQEEKVYKPIEENVKVYHDLFLLYKEVYSSTTKINKQLREFRN</sequence>